<dbReference type="PANTHER" id="PTHR30438">
    <property type="entry name" value="36 KDA ANTIGEN-RELATED"/>
    <property type="match status" value="1"/>
</dbReference>
<dbReference type="Gene3D" id="2.40.30.170">
    <property type="match status" value="1"/>
</dbReference>
<evidence type="ECO:0000313" key="3">
    <source>
        <dbReference type="Proteomes" id="UP000000329"/>
    </source>
</evidence>
<keyword evidence="3" id="KW-1185">Reference proteome</keyword>
<gene>
    <name evidence="2" type="ordered locus">Hsero_1830</name>
</gene>
<protein>
    <submittedName>
        <fullName evidence="2">Type I antifreeze protein:HlyD family secretion protein</fullName>
    </submittedName>
</protein>
<reference evidence="2 3" key="1">
    <citation type="submission" date="2010-04" db="EMBL/GenBank/DDBJ databases">
        <title>The genome of Herbaspirillum seropedicae SmR1, an endophytic, nitrogen-fixing, plant-growth promoting beta-Proteobacteria.</title>
        <authorList>
            <person name="Pedrosa F.O."/>
            <person name="Monteiro R.A."/>
            <person name="Wassem R."/>
            <person name="Cruz L.M."/>
            <person name="Ayub R.A."/>
            <person name="Colauto N.B."/>
            <person name="Fernandez M.A."/>
            <person name="Fungaro M.H.P."/>
            <person name="Grisard E.C."/>
            <person name="Hungria M."/>
            <person name="Madeira H.M.F."/>
            <person name="Nodari R.O."/>
            <person name="Osaku C.A."/>
            <person name="Petzl-Erler M.L."/>
            <person name="Terenzi H."/>
            <person name="Vieira L.G.E."/>
            <person name="Almeida M.I.M."/>
            <person name="Alves L.R."/>
            <person name="Arantes O.M.N."/>
            <person name="Balsanelli E."/>
            <person name="Barcellos F.G."/>
            <person name="Baura V.A."/>
            <person name="Binde D.R."/>
            <person name="Campo R.J."/>
            <person name="Chubatsu L.S."/>
            <person name="Chueire L.M.O."/>
            <person name="Ciferri R.R."/>
            <person name="Correa L.C."/>
            <person name="da Conceicao Silva J.L."/>
            <person name="Dabul A.N.G."/>
            <person name="Dambros B.P."/>
            <person name="Faoro H."/>
            <person name="Favetti A."/>
            <person name="Friedermann G."/>
            <person name="Furlaneto M.C."/>
            <person name="Gasques L.S."/>
            <person name="Gimenes C.C.T."/>
            <person name="Gioppo N.M.R."/>
            <person name="Glienke-Blanco C."/>
            <person name="Godoy L.P."/>
            <person name="Guerra M.P."/>
            <person name="Karp S."/>
            <person name="Kava-Cordeiro V."/>
            <person name="Margarido V.P."/>
            <person name="Mathioni S.M."/>
            <person name="Menck-Soares M.A."/>
            <person name="Murace N.K."/>
            <person name="Nicolas M.F."/>
            <person name="Oliveira C.E.C."/>
            <person name="Pagnan N.A.B."/>
            <person name="Pamphile J.A."/>
            <person name="Patussi E.V."/>
            <person name="Pereira L.F.P."/>
            <person name="Pereira-Ferrari L."/>
            <person name="Pinto F.G.S."/>
            <person name="Precoma C."/>
            <person name="Prioli A.J."/>
            <person name="Prioli S.M.A.P."/>
            <person name="Raittz R.T."/>
            <person name="Ramos H.J.O."/>
            <person name="Ribeiro E.M.S.F."/>
            <person name="Rigo L.U."/>
            <person name="Rocha C.L.M.S.C."/>
            <person name="Rocha S.N."/>
            <person name="Santos K."/>
            <person name="Satori D."/>
            <person name="Silva A.G."/>
            <person name="Simao R.C.G."/>
            <person name="Soares M.A.M."/>
            <person name="Souza E.M."/>
            <person name="Steffens M.B.R."/>
            <person name="Steindel M."/>
            <person name="Tadra-Sfeir M.Z."/>
            <person name="Takahashi E.K."/>
            <person name="Torres R.A."/>
            <person name="Valle J.S."/>
            <person name="Vernal J.I."/>
            <person name="Vilas-Boas L.A."/>
            <person name="Watanabe M.A.E."/>
            <person name="Weiss V.A."/>
            <person name="Yates M.A."/>
            <person name="Souza E.M."/>
        </authorList>
    </citation>
    <scope>NUCLEOTIDE SEQUENCE [LARGE SCALE GENOMIC DNA]</scope>
    <source>
        <strain evidence="2 3">SmR1</strain>
    </source>
</reference>
<dbReference type="SUPFAM" id="SSF111369">
    <property type="entry name" value="HlyD-like secretion proteins"/>
    <property type="match status" value="2"/>
</dbReference>
<accession>D8IRL6</accession>
<sequence length="360" mass="38443">MIMKLPLLKKPLLAAAALLLLLGAAFLAWQRLHHNGPGEGFTSGNGRIEATEVDVATKLGGRVDAILVNEGDFVSAGQPLARMQVLSLQAQRDEALAHQQQSLSAVASAEAQVAVRQSDYQAALAQTVQRESELDAARRRLARSEVLVREGASSVQEVDDDRARVRSMEAAVTASKAQVTAAEAAVVAARTQVSGARSTVTAAQATVQRIKVDIDDSTLAAPRAGRVQYRIAQPGEVLGGGGKVLNLVDLSDVYMTFFLPEVVVGKLALGSEARIILDAAPQYVIPARISFVASTAQFTPKTVETASERQKLMFRVKAQIDPALLQQHLTLVKTGLPGVAWVRTDQNQPWPAQLAVQVPQ</sequence>
<evidence type="ECO:0000313" key="2">
    <source>
        <dbReference type="EMBL" id="ADJ63340.1"/>
    </source>
</evidence>
<organism evidence="2 3">
    <name type="scientific">Herbaspirillum seropedicae (strain SmR1)</name>
    <dbReference type="NCBI Taxonomy" id="757424"/>
    <lineage>
        <taxon>Bacteria</taxon>
        <taxon>Pseudomonadati</taxon>
        <taxon>Pseudomonadota</taxon>
        <taxon>Betaproteobacteria</taxon>
        <taxon>Burkholderiales</taxon>
        <taxon>Oxalobacteraceae</taxon>
        <taxon>Herbaspirillum</taxon>
    </lineage>
</organism>
<dbReference type="KEGG" id="hse:Hsero_1830"/>
<dbReference type="AlphaFoldDB" id="D8IRL6"/>
<dbReference type="STRING" id="757424.Hsero_1830"/>
<dbReference type="eggNOG" id="COG0845">
    <property type="taxonomic scope" value="Bacteria"/>
</dbReference>
<dbReference type="EMBL" id="CP002039">
    <property type="protein sequence ID" value="ADJ63340.1"/>
    <property type="molecule type" value="Genomic_DNA"/>
</dbReference>
<dbReference type="PANTHER" id="PTHR30438:SF2">
    <property type="entry name" value="MEMBRANE PROTEIN"/>
    <property type="match status" value="1"/>
</dbReference>
<proteinExistence type="predicted"/>
<dbReference type="Pfam" id="PF25876">
    <property type="entry name" value="HH_MFP_RND"/>
    <property type="match status" value="1"/>
</dbReference>
<feature type="domain" description="Multidrug resistance protein MdtA-like alpha-helical hairpin" evidence="1">
    <location>
        <begin position="120"/>
        <end position="183"/>
    </location>
</feature>
<dbReference type="Gene3D" id="1.10.287.470">
    <property type="entry name" value="Helix hairpin bin"/>
    <property type="match status" value="2"/>
</dbReference>
<dbReference type="GO" id="GO:0005886">
    <property type="term" value="C:plasma membrane"/>
    <property type="evidence" value="ECO:0007669"/>
    <property type="project" value="TreeGrafter"/>
</dbReference>
<dbReference type="PRINTS" id="PR01490">
    <property type="entry name" value="RTXTOXIND"/>
</dbReference>
<dbReference type="Gene3D" id="2.40.50.100">
    <property type="match status" value="1"/>
</dbReference>
<dbReference type="InterPro" id="IPR058624">
    <property type="entry name" value="MdtA-like_HH"/>
</dbReference>
<name>D8IRL6_HERSS</name>
<evidence type="ECO:0000259" key="1">
    <source>
        <dbReference type="Pfam" id="PF25876"/>
    </source>
</evidence>
<dbReference type="Proteomes" id="UP000000329">
    <property type="component" value="Chromosome"/>
</dbReference>
<dbReference type="HOGENOM" id="CLU_018816_6_0_4"/>